<reference evidence="1 3" key="1">
    <citation type="submission" date="2018-12" db="EMBL/GenBank/DDBJ databases">
        <authorList>
            <consortium name="Pathogen Informatics"/>
        </authorList>
    </citation>
    <scope>NUCLEOTIDE SEQUENCE [LARGE SCALE GENOMIC DNA]</scope>
    <source>
        <strain evidence="1 3">NCTC13098</strain>
        <strain evidence="2 4">NCTC9185</strain>
    </source>
</reference>
<evidence type="ECO:0000313" key="1">
    <source>
        <dbReference type="EMBL" id="VDR29529.1"/>
    </source>
</evidence>
<dbReference type="EMBL" id="LR131271">
    <property type="protein sequence ID" value="VDR29529.1"/>
    <property type="molecule type" value="Genomic_DNA"/>
</dbReference>
<dbReference type="KEGG" id="rtg:NCTC13098_05939"/>
<evidence type="ECO:0000313" key="2">
    <source>
        <dbReference type="EMBL" id="VTN14325.1"/>
    </source>
</evidence>
<protein>
    <submittedName>
        <fullName evidence="1">Uncharacterized protein</fullName>
    </submittedName>
</protein>
<proteinExistence type="predicted"/>
<dbReference type="Proteomes" id="UP000274346">
    <property type="component" value="Chromosome"/>
</dbReference>
<evidence type="ECO:0000313" key="3">
    <source>
        <dbReference type="Proteomes" id="UP000274346"/>
    </source>
</evidence>
<name>A0A3P8J5H1_RAOTE</name>
<accession>A0A3P8J5H1</accession>
<evidence type="ECO:0000313" key="4">
    <source>
        <dbReference type="Proteomes" id="UP000339249"/>
    </source>
</evidence>
<dbReference type="EMBL" id="CABDVU010000001">
    <property type="protein sequence ID" value="VTN14325.1"/>
    <property type="molecule type" value="Genomic_DNA"/>
</dbReference>
<organism evidence="1 3">
    <name type="scientific">Raoultella terrigena</name>
    <name type="common">Klebsiella terrigena</name>
    <dbReference type="NCBI Taxonomy" id="577"/>
    <lineage>
        <taxon>Bacteria</taxon>
        <taxon>Pseudomonadati</taxon>
        <taxon>Pseudomonadota</taxon>
        <taxon>Gammaproteobacteria</taxon>
        <taxon>Enterobacterales</taxon>
        <taxon>Enterobacteriaceae</taxon>
        <taxon>Klebsiella/Raoultella group</taxon>
        <taxon>Raoultella</taxon>
    </lineage>
</organism>
<sequence>MDSKESAAYYSHVYVISSQALVPKISLFVPAPLIHSAG</sequence>
<gene>
    <name evidence="1" type="ORF">NCTC13098_05939</name>
    <name evidence="2" type="ORF">NCTC9185_06386</name>
</gene>
<dbReference type="AlphaFoldDB" id="A0A3P8J5H1"/>
<dbReference type="Proteomes" id="UP000339249">
    <property type="component" value="Unassembled WGS sequence"/>
</dbReference>